<protein>
    <recommendedName>
        <fullName evidence="2">Protein-L-isoaspartate O-methyltransferase</fullName>
    </recommendedName>
    <alternativeName>
        <fullName evidence="6">Protein L-isoaspartyl methyltransferase</fullName>
    </alternativeName>
</protein>
<dbReference type="InterPro" id="IPR020598">
    <property type="entry name" value="rRNA_Ade_methylase_Trfase_N"/>
</dbReference>
<dbReference type="Proteomes" id="UP000058020">
    <property type="component" value="Chromosome"/>
</dbReference>
<sequence>MDIKQARKNSIDNQIRPWGGLDYIANNALESIPREEFVPDHYKNLAFADIEIPLTDKAKMLSPKMEGRLLDALNIQKNETVLEVGTGSGYLTAVLSKLCQSVTSIEINETLSQGAQEKLKQLNINNVTLEVGDASKGWRRSTDFFDVVVISTSVPKITGRFFHLLNVGGRIFVVEGTGKAMSAKVVTRLSEHKWETKSLFETQLDVMRGLETPAKFEF</sequence>
<dbReference type="PANTHER" id="PTHR11579:SF18">
    <property type="entry name" value="PROTEIN-L-ISOASPARTATE O-METHYLTRANSFERASE"/>
    <property type="match status" value="1"/>
</dbReference>
<evidence type="ECO:0000313" key="9">
    <source>
        <dbReference type="Proteomes" id="UP000058020"/>
    </source>
</evidence>
<dbReference type="Pfam" id="PF01135">
    <property type="entry name" value="PCMT"/>
    <property type="match status" value="1"/>
</dbReference>
<dbReference type="Gene3D" id="3.40.50.150">
    <property type="entry name" value="Vaccinia Virus protein VP39"/>
    <property type="match status" value="1"/>
</dbReference>
<feature type="domain" description="Ribosomal RNA adenine methylase transferase N-terminal" evidence="7">
    <location>
        <begin position="65"/>
        <end position="193"/>
    </location>
</feature>
<evidence type="ECO:0000256" key="3">
    <source>
        <dbReference type="ARBA" id="ARBA00022603"/>
    </source>
</evidence>
<dbReference type="SMART" id="SM00650">
    <property type="entry name" value="rADc"/>
    <property type="match status" value="1"/>
</dbReference>
<reference evidence="8 9" key="1">
    <citation type="journal article" date="2015" name="Genome Announc.">
        <title>Genome Sequence of 'Candidatus Thioglobus autotrophica' Strain EF1, a Chemoautotroph from the SUP05 Clade of Marine Gammaproteobacteria.</title>
        <authorList>
            <person name="Shah V."/>
            <person name="Morris R.M."/>
        </authorList>
    </citation>
    <scope>NUCLEOTIDE SEQUENCE [LARGE SCALE GENOMIC DNA]</scope>
    <source>
        <strain evidence="8 9">EF1</strain>
    </source>
</reference>
<dbReference type="RefSeq" id="WP_053951242.1">
    <property type="nucleotide sequence ID" value="NZ_CP010552.1"/>
</dbReference>
<dbReference type="PATRIC" id="fig|1705394.5.peg.631"/>
<dbReference type="GO" id="GO:0000179">
    <property type="term" value="F:rRNA (adenine-N6,N6-)-dimethyltransferase activity"/>
    <property type="evidence" value="ECO:0007669"/>
    <property type="project" value="InterPro"/>
</dbReference>
<gene>
    <name evidence="8" type="ORF">SP60_03110</name>
</gene>
<dbReference type="STRING" id="1705394.SP60_03110"/>
<keyword evidence="4 8" id="KW-0808">Transferase</keyword>
<keyword evidence="3 8" id="KW-0489">Methyltransferase</keyword>
<dbReference type="InterPro" id="IPR029063">
    <property type="entry name" value="SAM-dependent_MTases_sf"/>
</dbReference>
<dbReference type="AlphaFoldDB" id="A0A0M4NIH2"/>
<accession>A0A0M4NIH2</accession>
<organism evidence="8 9">
    <name type="scientific">Candidatus Thioglobus autotrophicus</name>
    <dbReference type="NCBI Taxonomy" id="1705394"/>
    <lineage>
        <taxon>Bacteria</taxon>
        <taxon>Pseudomonadati</taxon>
        <taxon>Pseudomonadota</taxon>
        <taxon>Gammaproteobacteria</taxon>
        <taxon>Candidatus Pseudothioglobaceae</taxon>
        <taxon>Candidatus Thioglobus</taxon>
    </lineage>
</organism>
<evidence type="ECO:0000259" key="7">
    <source>
        <dbReference type="SMART" id="SM00650"/>
    </source>
</evidence>
<evidence type="ECO:0000256" key="4">
    <source>
        <dbReference type="ARBA" id="ARBA00022679"/>
    </source>
</evidence>
<proteinExistence type="inferred from homology"/>
<dbReference type="CDD" id="cd02440">
    <property type="entry name" value="AdoMet_MTases"/>
    <property type="match status" value="1"/>
</dbReference>
<evidence type="ECO:0000313" key="8">
    <source>
        <dbReference type="EMBL" id="ALE52300.1"/>
    </source>
</evidence>
<dbReference type="OrthoDB" id="9810066at2"/>
<evidence type="ECO:0000256" key="2">
    <source>
        <dbReference type="ARBA" id="ARBA00013346"/>
    </source>
</evidence>
<name>A0A0M4NIH2_9GAMM</name>
<evidence type="ECO:0000256" key="1">
    <source>
        <dbReference type="ARBA" id="ARBA00005369"/>
    </source>
</evidence>
<dbReference type="KEGG" id="tho:SP60_03110"/>
<keyword evidence="9" id="KW-1185">Reference proteome</keyword>
<dbReference type="EMBL" id="CP010552">
    <property type="protein sequence ID" value="ALE52300.1"/>
    <property type="molecule type" value="Genomic_DNA"/>
</dbReference>
<evidence type="ECO:0000256" key="5">
    <source>
        <dbReference type="ARBA" id="ARBA00022691"/>
    </source>
</evidence>
<comment type="similarity">
    <text evidence="1">Belongs to the methyltransferase superfamily. L-isoaspartyl/D-aspartyl protein methyltransferase family.</text>
</comment>
<dbReference type="PANTHER" id="PTHR11579">
    <property type="entry name" value="PROTEIN-L-ISOASPARTATE O-METHYLTRANSFERASE"/>
    <property type="match status" value="1"/>
</dbReference>
<dbReference type="SUPFAM" id="SSF53335">
    <property type="entry name" value="S-adenosyl-L-methionine-dependent methyltransferases"/>
    <property type="match status" value="1"/>
</dbReference>
<dbReference type="InterPro" id="IPR000682">
    <property type="entry name" value="PCMT"/>
</dbReference>
<evidence type="ECO:0000256" key="6">
    <source>
        <dbReference type="ARBA" id="ARBA00030757"/>
    </source>
</evidence>
<dbReference type="GO" id="GO:0004719">
    <property type="term" value="F:protein-L-isoaspartate (D-aspartate) O-methyltransferase activity"/>
    <property type="evidence" value="ECO:0007669"/>
    <property type="project" value="InterPro"/>
</dbReference>
<keyword evidence="5" id="KW-0949">S-adenosyl-L-methionine</keyword>
<dbReference type="GO" id="GO:0005737">
    <property type="term" value="C:cytoplasm"/>
    <property type="evidence" value="ECO:0007669"/>
    <property type="project" value="TreeGrafter"/>
</dbReference>